<comment type="subunit">
    <text evidence="7">Homodimer.</text>
</comment>
<dbReference type="HAMAP" id="MF_01376">
    <property type="entry name" value="PhnW_aminotrans_5"/>
    <property type="match status" value="1"/>
</dbReference>
<evidence type="ECO:0000256" key="2">
    <source>
        <dbReference type="ARBA" id="ARBA00022576"/>
    </source>
</evidence>
<dbReference type="AlphaFoldDB" id="A0A4U0FCW0"/>
<evidence type="ECO:0000256" key="4">
    <source>
        <dbReference type="ARBA" id="ARBA00022898"/>
    </source>
</evidence>
<evidence type="ECO:0000256" key="9">
    <source>
        <dbReference type="PIRSR" id="PIRSR000524-50"/>
    </source>
</evidence>
<feature type="domain" description="Aminotransferase class V" evidence="10">
    <location>
        <begin position="37"/>
        <end position="295"/>
    </location>
</feature>
<comment type="cofactor">
    <cofactor evidence="1 7 9">
        <name>pyridoxal 5'-phosphate</name>
        <dbReference type="ChEBI" id="CHEBI:597326"/>
    </cofactor>
</comment>
<evidence type="ECO:0000256" key="5">
    <source>
        <dbReference type="ARBA" id="ARBA00023317"/>
    </source>
</evidence>
<dbReference type="InterPro" id="IPR015422">
    <property type="entry name" value="PyrdxlP-dep_Trfase_small"/>
</dbReference>
<evidence type="ECO:0000256" key="8">
    <source>
        <dbReference type="PIRSR" id="PIRSR000524-1"/>
    </source>
</evidence>
<accession>A0A4U0FCW0</accession>
<keyword evidence="5 7" id="KW-0670">Pyruvate</keyword>
<protein>
    <recommendedName>
        <fullName evidence="7">2-aminoethylphosphonate--pyruvate transaminase</fullName>
        <ecNumber evidence="7">2.6.1.37</ecNumber>
    </recommendedName>
    <alternativeName>
        <fullName evidence="7">2-aminoethylphosphonate aminotransferase</fullName>
    </alternativeName>
    <alternativeName>
        <fullName evidence="7">AEP transaminase</fullName>
        <shortName evidence="7">AEPT</shortName>
    </alternativeName>
</protein>
<evidence type="ECO:0000313" key="11">
    <source>
        <dbReference type="EMBL" id="TJY42590.1"/>
    </source>
</evidence>
<dbReference type="Proteomes" id="UP000309673">
    <property type="component" value="Unassembled WGS sequence"/>
</dbReference>
<feature type="binding site" evidence="8">
    <location>
        <position position="342"/>
    </location>
    <ligand>
        <name>substrate</name>
    </ligand>
</feature>
<dbReference type="GO" id="GO:0019700">
    <property type="term" value="P:organic phosphonate catabolic process"/>
    <property type="evidence" value="ECO:0007669"/>
    <property type="project" value="InterPro"/>
</dbReference>
<comment type="catalytic activity">
    <reaction evidence="6 7">
        <text>(2-aminoethyl)phosphonate + pyruvate = phosphonoacetaldehyde + L-alanine</text>
        <dbReference type="Rhea" id="RHEA:17021"/>
        <dbReference type="ChEBI" id="CHEBI:15361"/>
        <dbReference type="ChEBI" id="CHEBI:57418"/>
        <dbReference type="ChEBI" id="CHEBI:57972"/>
        <dbReference type="ChEBI" id="CHEBI:58383"/>
        <dbReference type="EC" id="2.6.1.37"/>
    </reaction>
</comment>
<feature type="modified residue" description="N6-(pyridoxal phosphate)lysine" evidence="7 9">
    <location>
        <position position="197"/>
    </location>
</feature>
<dbReference type="PANTHER" id="PTHR42778">
    <property type="entry name" value="2-AMINOETHYLPHOSPHONATE--PYRUVATE TRANSAMINASE"/>
    <property type="match status" value="1"/>
</dbReference>
<evidence type="ECO:0000256" key="7">
    <source>
        <dbReference type="HAMAP-Rule" id="MF_01376"/>
    </source>
</evidence>
<keyword evidence="12" id="KW-1185">Reference proteome</keyword>
<dbReference type="InterPro" id="IPR015424">
    <property type="entry name" value="PyrdxlP-dep_Trfase"/>
</dbReference>
<dbReference type="InterPro" id="IPR024169">
    <property type="entry name" value="SP_NH2Trfase/AEP_transaminase"/>
</dbReference>
<dbReference type="InterPro" id="IPR012703">
    <property type="entry name" value="NH2EtPonate_pyrv_transaminase"/>
</dbReference>
<dbReference type="GO" id="GO:0047304">
    <property type="term" value="F:2-aminoethylphosphonate-pyruvate transaminase activity"/>
    <property type="evidence" value="ECO:0007669"/>
    <property type="project" value="UniProtKB-UniRule"/>
</dbReference>
<keyword evidence="4 7" id="KW-0663">Pyridoxal phosphate</keyword>
<dbReference type="PANTHER" id="PTHR42778:SF1">
    <property type="entry name" value="2-AMINOETHYLPHOSPHONATE--PYRUVATE TRANSAMINASE"/>
    <property type="match status" value="1"/>
</dbReference>
<evidence type="ECO:0000256" key="1">
    <source>
        <dbReference type="ARBA" id="ARBA00001933"/>
    </source>
</evidence>
<organism evidence="11 12">
    <name type="scientific">Cohnella pontilimi</name>
    <dbReference type="NCBI Taxonomy" id="2564100"/>
    <lineage>
        <taxon>Bacteria</taxon>
        <taxon>Bacillati</taxon>
        <taxon>Bacillota</taxon>
        <taxon>Bacilli</taxon>
        <taxon>Bacillales</taxon>
        <taxon>Paenibacillaceae</taxon>
        <taxon>Cohnella</taxon>
    </lineage>
</organism>
<comment type="similarity">
    <text evidence="7">Belongs to the class-V pyridoxal-phosphate-dependent aminotransferase family. PhnW subfamily.</text>
</comment>
<dbReference type="InterPro" id="IPR000192">
    <property type="entry name" value="Aminotrans_V_dom"/>
</dbReference>
<dbReference type="NCBIfam" id="TIGR03301">
    <property type="entry name" value="PhnW-AepZ"/>
    <property type="match status" value="1"/>
</dbReference>
<dbReference type="PIRSF" id="PIRSF000524">
    <property type="entry name" value="SPT"/>
    <property type="match status" value="1"/>
</dbReference>
<dbReference type="Pfam" id="PF00266">
    <property type="entry name" value="Aminotran_5"/>
    <property type="match status" value="1"/>
</dbReference>
<dbReference type="OrthoDB" id="389074at2"/>
<dbReference type="Gene3D" id="3.40.640.10">
    <property type="entry name" value="Type I PLP-dependent aspartate aminotransferase-like (Major domain)"/>
    <property type="match status" value="1"/>
</dbReference>
<evidence type="ECO:0000313" key="12">
    <source>
        <dbReference type="Proteomes" id="UP000309673"/>
    </source>
</evidence>
<dbReference type="EMBL" id="SUPK01000003">
    <property type="protein sequence ID" value="TJY42590.1"/>
    <property type="molecule type" value="Genomic_DNA"/>
</dbReference>
<proteinExistence type="inferred from homology"/>
<reference evidence="11 12" key="1">
    <citation type="submission" date="2019-04" db="EMBL/GenBank/DDBJ databases">
        <title>Cohnella sp. nov., isolated from soil.</title>
        <authorList>
            <person name="Kim W."/>
        </authorList>
    </citation>
    <scope>NUCLEOTIDE SEQUENCE [LARGE SCALE GENOMIC DNA]</scope>
    <source>
        <strain evidence="11 12">CAU 1483</strain>
    </source>
</reference>
<sequence>MMLTVRRNILLTPGPATTTDSVKLAQVVPDICPREQEFGRLMESVCTDLTHIVADSGSYSAVVFGGSGTSAVESILSSVVHAGDLLLIVNNGAYGRRMCEMAEAYDLDSIVFHSPPHVALDLTALESTLRSSRRKITHLAVVHHETTTGLLNDIAAIGELCRRESVCLIVDAISSFAAIPIDMRQMGIQYLAASSNKNVQGIPGLSIVVAETELLENKRQHKPRNYYLNLYDQYRFFLETRQSRFTPPVQALYALRQAIDELKREGIEQRYLRYQKSWQTLIDGITRLGLPYIGSDRLHSKLVTSIFEPEAPGYSFQEMHDYLHSRGFTIYPGKLDQFRTFRIANIGDITSDDMQSFLNLLEAYLRQIGFIPGALKGVIASNTRSSEAK</sequence>
<dbReference type="InterPro" id="IPR015421">
    <property type="entry name" value="PyrdxlP-dep_Trfase_major"/>
</dbReference>
<keyword evidence="3 7" id="KW-0808">Transferase</keyword>
<dbReference type="SUPFAM" id="SSF53383">
    <property type="entry name" value="PLP-dependent transferases"/>
    <property type="match status" value="1"/>
</dbReference>
<keyword evidence="2 7" id="KW-0032">Aminotransferase</keyword>
<gene>
    <name evidence="7" type="primary">phnW</name>
    <name evidence="11" type="ORF">E5161_06980</name>
</gene>
<evidence type="ECO:0000256" key="3">
    <source>
        <dbReference type="ARBA" id="ARBA00022679"/>
    </source>
</evidence>
<dbReference type="Gene3D" id="3.90.1150.10">
    <property type="entry name" value="Aspartate Aminotransferase, domain 1"/>
    <property type="match status" value="1"/>
</dbReference>
<dbReference type="NCBIfam" id="NF010006">
    <property type="entry name" value="PRK13479.1"/>
    <property type="match status" value="1"/>
</dbReference>
<comment type="function">
    <text evidence="7">Involved in phosphonate degradation.</text>
</comment>
<name>A0A4U0FCW0_9BACL</name>
<evidence type="ECO:0000256" key="6">
    <source>
        <dbReference type="ARBA" id="ARBA00049460"/>
    </source>
</evidence>
<dbReference type="EC" id="2.6.1.37" evidence="7"/>
<evidence type="ECO:0000259" key="10">
    <source>
        <dbReference type="Pfam" id="PF00266"/>
    </source>
</evidence>
<comment type="caution">
    <text evidence="11">The sequence shown here is derived from an EMBL/GenBank/DDBJ whole genome shotgun (WGS) entry which is preliminary data.</text>
</comment>